<dbReference type="Proteomes" id="UP000000263">
    <property type="component" value="Chromosome"/>
</dbReference>
<dbReference type="InterPro" id="IPR013216">
    <property type="entry name" value="Methyltransf_11"/>
</dbReference>
<name>A7NNH3_ROSCS</name>
<evidence type="ECO:0000259" key="1">
    <source>
        <dbReference type="Pfam" id="PF08241"/>
    </source>
</evidence>
<gene>
    <name evidence="2" type="ordered locus">Rcas_3055</name>
</gene>
<dbReference type="Pfam" id="PF08241">
    <property type="entry name" value="Methyltransf_11"/>
    <property type="match status" value="1"/>
</dbReference>
<proteinExistence type="predicted"/>
<reference evidence="2 3" key="1">
    <citation type="submission" date="2007-08" db="EMBL/GenBank/DDBJ databases">
        <title>Complete sequence of Roseiflexus castenholzii DSM 13941.</title>
        <authorList>
            <consortium name="US DOE Joint Genome Institute"/>
            <person name="Copeland A."/>
            <person name="Lucas S."/>
            <person name="Lapidus A."/>
            <person name="Barry K."/>
            <person name="Glavina del Rio T."/>
            <person name="Dalin E."/>
            <person name="Tice H."/>
            <person name="Pitluck S."/>
            <person name="Thompson L.S."/>
            <person name="Brettin T."/>
            <person name="Bruce D."/>
            <person name="Detter J.C."/>
            <person name="Han C."/>
            <person name="Tapia R."/>
            <person name="Schmutz J."/>
            <person name="Larimer F."/>
            <person name="Land M."/>
            <person name="Hauser L."/>
            <person name="Kyrpides N."/>
            <person name="Mikhailova N."/>
            <person name="Bryant D.A."/>
            <person name="Hanada S."/>
            <person name="Tsukatani Y."/>
            <person name="Richardson P."/>
        </authorList>
    </citation>
    <scope>NUCLEOTIDE SEQUENCE [LARGE SCALE GENOMIC DNA]</scope>
    <source>
        <strain evidence="3">DSM 13941 / HLO8</strain>
    </source>
</reference>
<dbReference type="EMBL" id="CP000804">
    <property type="protein sequence ID" value="ABU59109.1"/>
    <property type="molecule type" value="Genomic_DNA"/>
</dbReference>
<protein>
    <submittedName>
        <fullName evidence="2">Methyltransferase type 11</fullName>
    </submittedName>
</protein>
<dbReference type="GO" id="GO:0008757">
    <property type="term" value="F:S-adenosylmethionine-dependent methyltransferase activity"/>
    <property type="evidence" value="ECO:0007669"/>
    <property type="project" value="InterPro"/>
</dbReference>
<keyword evidence="3" id="KW-1185">Reference proteome</keyword>
<dbReference type="Gene3D" id="3.40.50.150">
    <property type="entry name" value="Vaccinia Virus protein VP39"/>
    <property type="match status" value="1"/>
</dbReference>
<dbReference type="InterPro" id="IPR029063">
    <property type="entry name" value="SAM-dependent_MTases_sf"/>
</dbReference>
<accession>A7NNH3</accession>
<dbReference type="KEGG" id="rca:Rcas_3055"/>
<dbReference type="HOGENOM" id="CLU_082726_0_1_0"/>
<dbReference type="SUPFAM" id="SSF53335">
    <property type="entry name" value="S-adenosyl-L-methionine-dependent methyltransferases"/>
    <property type="match status" value="1"/>
</dbReference>
<dbReference type="STRING" id="383372.Rcas_3055"/>
<organism evidence="2 3">
    <name type="scientific">Roseiflexus castenholzii (strain DSM 13941 / HLO8)</name>
    <dbReference type="NCBI Taxonomy" id="383372"/>
    <lineage>
        <taxon>Bacteria</taxon>
        <taxon>Bacillati</taxon>
        <taxon>Chloroflexota</taxon>
        <taxon>Chloroflexia</taxon>
        <taxon>Chloroflexales</taxon>
        <taxon>Roseiflexineae</taxon>
        <taxon>Roseiflexaceae</taxon>
        <taxon>Roseiflexus</taxon>
    </lineage>
</organism>
<dbReference type="PANTHER" id="PTHR43464:SF94">
    <property type="entry name" value="MALONYL-[ACYL-CARRIER PROTEIN] O-METHYLTRANSFERASE"/>
    <property type="match status" value="1"/>
</dbReference>
<dbReference type="CDD" id="cd02440">
    <property type="entry name" value="AdoMet_MTases"/>
    <property type="match status" value="1"/>
</dbReference>
<evidence type="ECO:0000313" key="3">
    <source>
        <dbReference type="Proteomes" id="UP000000263"/>
    </source>
</evidence>
<dbReference type="PANTHER" id="PTHR43464">
    <property type="entry name" value="METHYLTRANSFERASE"/>
    <property type="match status" value="1"/>
</dbReference>
<dbReference type="AlphaFoldDB" id="A7NNH3"/>
<dbReference type="GO" id="GO:0032259">
    <property type="term" value="P:methylation"/>
    <property type="evidence" value="ECO:0007669"/>
    <property type="project" value="UniProtKB-KW"/>
</dbReference>
<feature type="domain" description="Methyltransferase type 11" evidence="1">
    <location>
        <begin position="54"/>
        <end position="144"/>
    </location>
</feature>
<keyword evidence="2" id="KW-0489">Methyltransferase</keyword>
<sequence length="258" mass="29117">MLTLLDRRARGMERTEYEVMAAVESRHWWYGGMRAIAAALLDEVYAGRRDLRILDAGCGTGGNVVFLRRYGSVAAVDLAPEAALFGAERLRGALVRASVLALPFVDEWFDLVTSFEVLYHRDVPDETVALRETWRVLRPGGRLLLRLPAFEWLRGRHDCAVHGRRRYTANEVRELLQPQGFEVERISYVNTLLLPLPLTQRFIERVAPAIDRNGSDLQLPPAMLNEALRWPLAAEAAWIARGGSFPVGLSVICRARRV</sequence>
<keyword evidence="2" id="KW-0808">Transferase</keyword>
<evidence type="ECO:0000313" key="2">
    <source>
        <dbReference type="EMBL" id="ABU59109.1"/>
    </source>
</evidence>
<dbReference type="eggNOG" id="COG2226">
    <property type="taxonomic scope" value="Bacteria"/>
</dbReference>